<dbReference type="PANTHER" id="PTHR35784:SF1">
    <property type="entry name" value="MEDIATOR OF RNA POLYMERASE II TRANSCRIPTION SUBUNIT 5"/>
    <property type="match status" value="1"/>
</dbReference>
<evidence type="ECO:0000313" key="11">
    <source>
        <dbReference type="Proteomes" id="UP001217754"/>
    </source>
</evidence>
<evidence type="ECO:0000256" key="5">
    <source>
        <dbReference type="ARBA" id="ARBA00023159"/>
    </source>
</evidence>
<dbReference type="PANTHER" id="PTHR35784">
    <property type="entry name" value="MEDIATOR OF RNA POLYMERASE II TRANSCRIPTION SUBUNIT 5"/>
    <property type="match status" value="1"/>
</dbReference>
<gene>
    <name evidence="9" type="primary">MED5</name>
    <name evidence="10" type="ORF">MJAP1_001642</name>
</gene>
<comment type="subunit">
    <text evidence="9">Component of the Mediator complex.</text>
</comment>
<dbReference type="GO" id="GO:0003712">
    <property type="term" value="F:transcription coregulator activity"/>
    <property type="evidence" value="ECO:0007669"/>
    <property type="project" value="InterPro"/>
</dbReference>
<keyword evidence="4 9" id="KW-0805">Transcription regulation</keyword>
<evidence type="ECO:0000256" key="6">
    <source>
        <dbReference type="ARBA" id="ARBA00023163"/>
    </source>
</evidence>
<dbReference type="EMBL" id="CP119959">
    <property type="protein sequence ID" value="WFD38680.1"/>
    <property type="molecule type" value="Genomic_DNA"/>
</dbReference>
<comment type="function">
    <text evidence="9">Component of the Mediator complex, a coactivator involved in the regulated transcription of nearly all RNA polymerase II-dependent genes. Mediator functions as a bridge to convey information from gene-specific regulatory proteins to the basal RNA polymerase II transcription machinery. Mediator is recruited to promoters by direct interactions with regulatory proteins and serves as a scaffold for the assembly of a functional preinitiation complex with RNA polymerase II and the general transcription factors.</text>
</comment>
<evidence type="ECO:0000256" key="2">
    <source>
        <dbReference type="ARBA" id="ARBA00008782"/>
    </source>
</evidence>
<keyword evidence="7 9" id="KW-0539">Nucleus</keyword>
<dbReference type="Proteomes" id="UP001217754">
    <property type="component" value="Chromosome 2"/>
</dbReference>
<dbReference type="GO" id="GO:0016592">
    <property type="term" value="C:mediator complex"/>
    <property type="evidence" value="ECO:0007669"/>
    <property type="project" value="InterPro"/>
</dbReference>
<evidence type="ECO:0000256" key="3">
    <source>
        <dbReference type="ARBA" id="ARBA00020628"/>
    </source>
</evidence>
<comment type="subcellular location">
    <subcellularLocation>
        <location evidence="1 9">Nucleus</location>
    </subcellularLocation>
</comment>
<evidence type="ECO:0000256" key="8">
    <source>
        <dbReference type="ARBA" id="ARBA00031256"/>
    </source>
</evidence>
<evidence type="ECO:0000256" key="4">
    <source>
        <dbReference type="ARBA" id="ARBA00023015"/>
    </source>
</evidence>
<sequence length="845" mass="90758">MAYWLRGTVVAALGGGWASVQLLERVQEEAKERNEPVAAALHALPDALLATAFAVAPPPRGVLEYVRTLCVAPPPHTDPAEHDMGTLMLALLARAESNTQTADQICALILEGCGDDVPRSLTPARLAEHAPEHRFWEQGLQLVSVALALAAPQGAAAALFQRLAAHPHHEVLPERFENIVQQVDSACAHDAAWTSVAQALVALEKEPEEMAVRPTHTGLPDLWSGRQTLPYALALVAAAENRHTGNVRVAPLPPPPEPEPEMIYLVHRLSCDVVDWQDKCAMAEGMLQTRLAHADAEPDKMRLSFYVELLIATAHAAQTCVGHAQEAAPAWRAVIGGVLPPLLRFLDSESEVEAQRSLYGAISAFVQYHTPLSQWAMLEPPTEPALPEHILRCMASWGLAETHACEPISASEIVLAADPNLQQYRSSVQAQLTTRGGIAPLAAQAVSDPARQLCFALALAVAGSQWTREAADMDQVAEVCAALDTPGACEALFFFYSRASLCNALLTALEQLRTAEWQDAVDLETIGTVILFVQRIGVPTDKPSAATVFLTFTQVPTLPREALSDKRRDLLDRWCSALVSDGVSDALLRDSPPWTVFRLAPTLLQQLMGAYRQQEFDLATLQSALSYFLQAPLRYTLPCILHWLVQQVQYASATSIYVSAPHSTVHLEMLVMLLGAETCPPSVRAMFAPTVLPLLGDAHGELRDRLRSLPPSFLVPWPGASLALALGPDATASDAAAAFLQQRGASAAARWALYAALHTDIHASAARLVCATLALAPPHPGSEVRTVAACCLESAALARSMPGDPQAVDHLFALLSSRASMLRELLAGARPPLAVLAGALPSTEP</sequence>
<accession>A0AAF0EXD8</accession>
<dbReference type="AlphaFoldDB" id="A0AAF0EXD8"/>
<name>A0AAF0EXD8_9BASI</name>
<reference evidence="10" key="1">
    <citation type="submission" date="2023-03" db="EMBL/GenBank/DDBJ databases">
        <title>Mating type loci evolution in Malassezia.</title>
        <authorList>
            <person name="Coelho M.A."/>
        </authorList>
    </citation>
    <scope>NUCLEOTIDE SEQUENCE</scope>
    <source>
        <strain evidence="10">CBS 9431</strain>
    </source>
</reference>
<evidence type="ECO:0000256" key="7">
    <source>
        <dbReference type="ARBA" id="ARBA00023242"/>
    </source>
</evidence>
<protein>
    <recommendedName>
        <fullName evidence="3 9">Mediator of RNA polymerase II transcription subunit 5</fullName>
    </recommendedName>
    <alternativeName>
        <fullName evidence="8 9">Mediator complex subunit 5</fullName>
    </alternativeName>
</protein>
<keyword evidence="11" id="KW-1185">Reference proteome</keyword>
<dbReference type="Pfam" id="PF08689">
    <property type="entry name" value="Med5"/>
    <property type="match status" value="1"/>
</dbReference>
<dbReference type="InterPro" id="IPR014801">
    <property type="entry name" value="Mediator_Med5_fun"/>
</dbReference>
<evidence type="ECO:0000313" key="10">
    <source>
        <dbReference type="EMBL" id="WFD38680.1"/>
    </source>
</evidence>
<evidence type="ECO:0000256" key="1">
    <source>
        <dbReference type="ARBA" id="ARBA00004123"/>
    </source>
</evidence>
<comment type="similarity">
    <text evidence="2 9">Belongs to the Mediator complex subunit 5 family.</text>
</comment>
<organism evidence="10 11">
    <name type="scientific">Malassezia japonica</name>
    <dbReference type="NCBI Taxonomy" id="223818"/>
    <lineage>
        <taxon>Eukaryota</taxon>
        <taxon>Fungi</taxon>
        <taxon>Dikarya</taxon>
        <taxon>Basidiomycota</taxon>
        <taxon>Ustilaginomycotina</taxon>
        <taxon>Malasseziomycetes</taxon>
        <taxon>Malasseziales</taxon>
        <taxon>Malasseziaceae</taxon>
        <taxon>Malassezia</taxon>
    </lineage>
</organism>
<keyword evidence="5 9" id="KW-0010">Activator</keyword>
<keyword evidence="6 9" id="KW-0804">Transcription</keyword>
<proteinExistence type="inferred from homology"/>
<dbReference type="GO" id="GO:0006357">
    <property type="term" value="P:regulation of transcription by RNA polymerase II"/>
    <property type="evidence" value="ECO:0007669"/>
    <property type="project" value="InterPro"/>
</dbReference>
<evidence type="ECO:0000256" key="9">
    <source>
        <dbReference type="RuleBase" id="RU364142"/>
    </source>
</evidence>